<gene>
    <name evidence="12 13" type="primary">corA</name>
    <name evidence="13" type="ORF">GMB86_11300</name>
</gene>
<name>A0A6N8CQZ7_9BACI</name>
<comment type="caution">
    <text evidence="13">The sequence shown here is derived from an EMBL/GenBank/DDBJ whole genome shotgun (WGS) entry which is preliminary data.</text>
</comment>
<evidence type="ECO:0000256" key="5">
    <source>
        <dbReference type="ARBA" id="ARBA00022692"/>
    </source>
</evidence>
<keyword evidence="7 12" id="KW-1133">Transmembrane helix</keyword>
<sequence length="319" mass="37948">MTRILAKSKDGELQKQLSIHSLHNENIAWFWADIDLKQSNKDEFKELQRALHLDWQSMNDQQGFRRSQLKYAKDNFYLGVFAVEEKKVKGYKVHFFVNQNGIVSVHETELPEINHSWDFCSKAENADALINPMDILYLTLDDIVDGYFPIIHTLEERIEKIDRKSKNESMKRVFNQVFDIRSDLLKFRSIVAPLEDILHRMIESDHVKIEDNKIEKFQNIYRNLTRLSHAIESDMEITADIRDGYMSLTSYRMNNIMKVLTVFSTIFMPLTFIVGLYGMNFKYMPELNWRYGYFLSLIVMAIIGFGLYFWFRRKGWFRD</sequence>
<dbReference type="Pfam" id="PF01544">
    <property type="entry name" value="CorA"/>
    <property type="match status" value="1"/>
</dbReference>
<dbReference type="PANTHER" id="PTHR46494">
    <property type="entry name" value="CORA FAMILY METAL ION TRANSPORTER (EUROFUNG)"/>
    <property type="match status" value="1"/>
</dbReference>
<evidence type="ECO:0000256" key="12">
    <source>
        <dbReference type="RuleBase" id="RU362010"/>
    </source>
</evidence>
<dbReference type="InterPro" id="IPR002523">
    <property type="entry name" value="MgTranspt_CorA/ZnTranspt_ZntB"/>
</dbReference>
<dbReference type="InterPro" id="IPR045861">
    <property type="entry name" value="CorA_cytoplasmic_dom"/>
</dbReference>
<keyword evidence="14" id="KW-1185">Reference proteome</keyword>
<keyword evidence="3 12" id="KW-0813">Transport</keyword>
<protein>
    <recommendedName>
        <fullName evidence="12">Magnesium transport protein CorA</fullName>
    </recommendedName>
</protein>
<accession>A0A6N8CQZ7</accession>
<proteinExistence type="inferred from homology"/>
<evidence type="ECO:0000313" key="14">
    <source>
        <dbReference type="Proteomes" id="UP000440978"/>
    </source>
</evidence>
<dbReference type="FunFam" id="1.20.58.340:FF:000004">
    <property type="entry name" value="Magnesium transport protein CorA"/>
    <property type="match status" value="1"/>
</dbReference>
<dbReference type="SUPFAM" id="SSF144083">
    <property type="entry name" value="Magnesium transport protein CorA, transmembrane region"/>
    <property type="match status" value="1"/>
</dbReference>
<evidence type="ECO:0000256" key="2">
    <source>
        <dbReference type="ARBA" id="ARBA00009765"/>
    </source>
</evidence>
<comment type="catalytic activity">
    <reaction evidence="10">
        <text>Mg(2+)(in) = Mg(2+)(out)</text>
        <dbReference type="Rhea" id="RHEA:29827"/>
        <dbReference type="ChEBI" id="CHEBI:18420"/>
    </reaction>
</comment>
<evidence type="ECO:0000256" key="6">
    <source>
        <dbReference type="ARBA" id="ARBA00022842"/>
    </source>
</evidence>
<dbReference type="EMBL" id="WNHB01000018">
    <property type="protein sequence ID" value="MTT32592.1"/>
    <property type="molecule type" value="Genomic_DNA"/>
</dbReference>
<dbReference type="InterPro" id="IPR004488">
    <property type="entry name" value="Mg/Co-transport_prot_CorA"/>
</dbReference>
<dbReference type="NCBIfam" id="TIGR00383">
    <property type="entry name" value="corA"/>
    <property type="match status" value="1"/>
</dbReference>
<dbReference type="GO" id="GO:0005886">
    <property type="term" value="C:plasma membrane"/>
    <property type="evidence" value="ECO:0007669"/>
    <property type="project" value="UniProtKB-SubCell"/>
</dbReference>
<dbReference type="Gene3D" id="1.20.58.340">
    <property type="entry name" value="Magnesium transport protein CorA, transmembrane region"/>
    <property type="match status" value="2"/>
</dbReference>
<dbReference type="AlphaFoldDB" id="A0A6N8CQZ7"/>
<evidence type="ECO:0000256" key="11">
    <source>
        <dbReference type="ARBA" id="ARBA00045497"/>
    </source>
</evidence>
<organism evidence="13 14">
    <name type="scientific">Terrilactibacillus tamarindi</name>
    <dbReference type="NCBI Taxonomy" id="2599694"/>
    <lineage>
        <taxon>Bacteria</taxon>
        <taxon>Bacillati</taxon>
        <taxon>Bacillota</taxon>
        <taxon>Bacilli</taxon>
        <taxon>Bacillales</taxon>
        <taxon>Bacillaceae</taxon>
        <taxon>Terrilactibacillus</taxon>
    </lineage>
</organism>
<keyword evidence="8 12" id="KW-0406">Ion transport</keyword>
<keyword evidence="6 12" id="KW-0460">Magnesium</keyword>
<dbReference type="GO" id="GO:0000287">
    <property type="term" value="F:magnesium ion binding"/>
    <property type="evidence" value="ECO:0007669"/>
    <property type="project" value="TreeGrafter"/>
</dbReference>
<keyword evidence="9 12" id="KW-0472">Membrane</keyword>
<dbReference type="OrthoDB" id="9803416at2"/>
<dbReference type="Gene3D" id="3.30.460.20">
    <property type="entry name" value="CorA soluble domain-like"/>
    <property type="match status" value="1"/>
</dbReference>
<evidence type="ECO:0000256" key="9">
    <source>
        <dbReference type="ARBA" id="ARBA00023136"/>
    </source>
</evidence>
<evidence type="ECO:0000256" key="3">
    <source>
        <dbReference type="ARBA" id="ARBA00022448"/>
    </source>
</evidence>
<dbReference type="Proteomes" id="UP000440978">
    <property type="component" value="Unassembled WGS sequence"/>
</dbReference>
<dbReference type="GO" id="GO:0015095">
    <property type="term" value="F:magnesium ion transmembrane transporter activity"/>
    <property type="evidence" value="ECO:0007669"/>
    <property type="project" value="UniProtKB-UniRule"/>
</dbReference>
<reference evidence="13 14" key="1">
    <citation type="submission" date="2019-11" db="EMBL/GenBank/DDBJ databases">
        <title>Terrilactibacillus tamarindus sp. nov. BCM23-1 isolated from bark of Tamarindus indica.</title>
        <authorList>
            <person name="Kingkaew E."/>
            <person name="Tanasupawat S."/>
        </authorList>
    </citation>
    <scope>NUCLEOTIDE SEQUENCE [LARGE SCALE GENOMIC DNA]</scope>
    <source>
        <strain evidence="13 14">BCM23-1</strain>
    </source>
</reference>
<feature type="transmembrane region" description="Helical" evidence="12">
    <location>
        <begin position="291"/>
        <end position="311"/>
    </location>
</feature>
<dbReference type="InterPro" id="IPR045863">
    <property type="entry name" value="CorA_TM1_TM2"/>
</dbReference>
<comment type="similarity">
    <text evidence="2 12">Belongs to the CorA metal ion transporter (MIT) (TC 1.A.35) family.</text>
</comment>
<comment type="subcellular location">
    <subcellularLocation>
        <location evidence="1">Cell membrane</location>
        <topology evidence="1">Multi-pass membrane protein</topology>
    </subcellularLocation>
    <subcellularLocation>
        <location evidence="12">Membrane</location>
        <topology evidence="12">Multi-pass membrane protein</topology>
    </subcellularLocation>
</comment>
<keyword evidence="5 12" id="KW-0812">Transmembrane</keyword>
<dbReference type="GO" id="GO:0050897">
    <property type="term" value="F:cobalt ion binding"/>
    <property type="evidence" value="ECO:0007669"/>
    <property type="project" value="TreeGrafter"/>
</dbReference>
<evidence type="ECO:0000256" key="1">
    <source>
        <dbReference type="ARBA" id="ARBA00004651"/>
    </source>
</evidence>
<comment type="function">
    <text evidence="11">Mediates influx of magnesium ions. Alternates between open and closed states. Activated by low cytoplasmic Mg(2+) levels. Inactive when cytoplasmic Mg(2+) levels are high.</text>
</comment>
<evidence type="ECO:0000256" key="10">
    <source>
        <dbReference type="ARBA" id="ARBA00034269"/>
    </source>
</evidence>
<dbReference type="RefSeq" id="WP_155219974.1">
    <property type="nucleotide sequence ID" value="NZ_WNHB01000018.1"/>
</dbReference>
<dbReference type="SUPFAM" id="SSF143865">
    <property type="entry name" value="CorA soluble domain-like"/>
    <property type="match status" value="1"/>
</dbReference>
<keyword evidence="4 12" id="KW-1003">Cell membrane</keyword>
<evidence type="ECO:0000256" key="4">
    <source>
        <dbReference type="ARBA" id="ARBA00022475"/>
    </source>
</evidence>
<evidence type="ECO:0000313" key="13">
    <source>
        <dbReference type="EMBL" id="MTT32592.1"/>
    </source>
</evidence>
<dbReference type="PANTHER" id="PTHR46494:SF1">
    <property type="entry name" value="CORA FAMILY METAL ION TRANSPORTER (EUROFUNG)"/>
    <property type="match status" value="1"/>
</dbReference>
<dbReference type="GO" id="GO:0015087">
    <property type="term" value="F:cobalt ion transmembrane transporter activity"/>
    <property type="evidence" value="ECO:0007669"/>
    <property type="project" value="UniProtKB-UniRule"/>
</dbReference>
<feature type="transmembrane region" description="Helical" evidence="12">
    <location>
        <begin position="259"/>
        <end position="279"/>
    </location>
</feature>
<evidence type="ECO:0000256" key="7">
    <source>
        <dbReference type="ARBA" id="ARBA00022989"/>
    </source>
</evidence>
<evidence type="ECO:0000256" key="8">
    <source>
        <dbReference type="ARBA" id="ARBA00023065"/>
    </source>
</evidence>